<accession>A0A7R8GZR1</accession>
<evidence type="ECO:0000313" key="2">
    <source>
        <dbReference type="Proteomes" id="UP000675881"/>
    </source>
</evidence>
<name>A0A7R8GZR1_LEPSM</name>
<dbReference type="Proteomes" id="UP000675881">
    <property type="component" value="Chromosome 1"/>
</dbReference>
<reference evidence="1" key="1">
    <citation type="submission" date="2021-02" db="EMBL/GenBank/DDBJ databases">
        <authorList>
            <person name="Bekaert M."/>
        </authorList>
    </citation>
    <scope>NUCLEOTIDE SEQUENCE</scope>
    <source>
        <strain evidence="1">IoA-00</strain>
    </source>
</reference>
<gene>
    <name evidence="1" type="ORF">LSAA_2165</name>
</gene>
<organism evidence="1 2">
    <name type="scientific">Lepeophtheirus salmonis</name>
    <name type="common">Salmon louse</name>
    <name type="synonym">Caligus salmonis</name>
    <dbReference type="NCBI Taxonomy" id="72036"/>
    <lineage>
        <taxon>Eukaryota</taxon>
        <taxon>Metazoa</taxon>
        <taxon>Ecdysozoa</taxon>
        <taxon>Arthropoda</taxon>
        <taxon>Crustacea</taxon>
        <taxon>Multicrustacea</taxon>
        <taxon>Hexanauplia</taxon>
        <taxon>Copepoda</taxon>
        <taxon>Siphonostomatoida</taxon>
        <taxon>Caligidae</taxon>
        <taxon>Lepeophtheirus</taxon>
    </lineage>
</organism>
<dbReference type="EMBL" id="HG994580">
    <property type="protein sequence ID" value="CAF2756442.1"/>
    <property type="molecule type" value="Genomic_DNA"/>
</dbReference>
<keyword evidence="2" id="KW-1185">Reference proteome</keyword>
<proteinExistence type="predicted"/>
<dbReference type="AlphaFoldDB" id="A0A7R8GZR1"/>
<evidence type="ECO:0000313" key="1">
    <source>
        <dbReference type="EMBL" id="CAF2756442.1"/>
    </source>
</evidence>
<protein>
    <submittedName>
        <fullName evidence="1">(salmon louse) hypothetical protein</fullName>
    </submittedName>
</protein>
<sequence length="153" mass="18171">MTKWSYYSVLRWSTNHPRSRKTLIGSRDRQNTQYFIGVSRSAMRSGADRQQLLRLHMALKYRTFMWAILPAQTLLFHYIRLRTEKFKRNAPFDALVQKDLNIKREMLDIMRTDQRDSSEAILRINTNIERLTTSIPKSIVIENKMCDTNSNTQ</sequence>